<feature type="region of interest" description="Disordered" evidence="1">
    <location>
        <begin position="242"/>
        <end position="268"/>
    </location>
</feature>
<dbReference type="EMBL" id="UHID01000005">
    <property type="protein sequence ID" value="SUP39084.1"/>
    <property type="molecule type" value="Genomic_DNA"/>
</dbReference>
<feature type="region of interest" description="Disordered" evidence="1">
    <location>
        <begin position="1"/>
        <end position="219"/>
    </location>
</feature>
<evidence type="ECO:0000313" key="2">
    <source>
        <dbReference type="EMBL" id="SUP39084.1"/>
    </source>
</evidence>
<protein>
    <submittedName>
        <fullName evidence="2">Uncharacterized protein</fullName>
    </submittedName>
</protein>
<feature type="compositionally biased region" description="Low complexity" evidence="1">
    <location>
        <begin position="104"/>
        <end position="113"/>
    </location>
</feature>
<feature type="compositionally biased region" description="Pro residues" evidence="1">
    <location>
        <begin position="133"/>
        <end position="143"/>
    </location>
</feature>
<proteinExistence type="predicted"/>
<feature type="compositionally biased region" description="Basic residues" evidence="1">
    <location>
        <begin position="73"/>
        <end position="83"/>
    </location>
</feature>
<name>A0A380NF71_STRGR</name>
<dbReference type="AlphaFoldDB" id="A0A380NF71"/>
<dbReference type="Proteomes" id="UP000254150">
    <property type="component" value="Unassembled WGS sequence"/>
</dbReference>
<feature type="compositionally biased region" description="Low complexity" evidence="1">
    <location>
        <begin position="7"/>
        <end position="72"/>
    </location>
</feature>
<organism evidence="2 3">
    <name type="scientific">Streptomyces griseus</name>
    <dbReference type="NCBI Taxonomy" id="1911"/>
    <lineage>
        <taxon>Bacteria</taxon>
        <taxon>Bacillati</taxon>
        <taxon>Actinomycetota</taxon>
        <taxon>Actinomycetes</taxon>
        <taxon>Kitasatosporales</taxon>
        <taxon>Streptomycetaceae</taxon>
        <taxon>Streptomyces</taxon>
    </lineage>
</organism>
<accession>A0A380NF71</accession>
<evidence type="ECO:0000256" key="1">
    <source>
        <dbReference type="SAM" id="MobiDB-lite"/>
    </source>
</evidence>
<evidence type="ECO:0000313" key="3">
    <source>
        <dbReference type="Proteomes" id="UP000254150"/>
    </source>
</evidence>
<reference evidence="2 3" key="1">
    <citation type="submission" date="2018-06" db="EMBL/GenBank/DDBJ databases">
        <authorList>
            <consortium name="Pathogen Informatics"/>
            <person name="Doyle S."/>
        </authorList>
    </citation>
    <scope>NUCLEOTIDE SEQUENCE [LARGE SCALE GENOMIC DNA]</scope>
    <source>
        <strain evidence="2 3">NCTC7807</strain>
    </source>
</reference>
<gene>
    <name evidence="2" type="ORF">NCTC7807_02989</name>
</gene>
<sequence length="268" mass="27807">MSACSGSPPSTAVPSPVPWASARAPGTRRTSAVAPPDAAVPERAAVPRASATPLCPRAPASARSAAGRPSAASRHRLRPHARHPPAVVGPHPPVRDLLPETPSGTATGAATCGHAVSTTTRQDRPDTHSPTPRRAPPRQPPRPARVAPCWEGTRREPSLPGLPRPRPAWRRDQGVAGGPGPAARWSDWGCSRETGGPAGERASPGAASWRRGQQWPGSSCAGRAYGRRHRGALTGLPCVRTGGVADWRVPGRAGTWLTDPAAGRRAPS</sequence>